<dbReference type="SUPFAM" id="SSF51569">
    <property type="entry name" value="Aldolase"/>
    <property type="match status" value="1"/>
</dbReference>
<keyword evidence="6 10" id="KW-0028">Amino-acid biosynthesis</keyword>
<evidence type="ECO:0000256" key="7">
    <source>
        <dbReference type="ARBA" id="ARBA00022679"/>
    </source>
</evidence>
<evidence type="ECO:0000256" key="6">
    <source>
        <dbReference type="ARBA" id="ARBA00022605"/>
    </source>
</evidence>
<evidence type="ECO:0000313" key="12">
    <source>
        <dbReference type="EMBL" id="URN94711.1"/>
    </source>
</evidence>
<reference evidence="12" key="1">
    <citation type="submission" date="2022-05" db="EMBL/GenBank/DDBJ databases">
        <title>Novel bacterial taxa in a minimal lignocellulolytic consortium and its capacity to transform plastics disclosed by genome-resolved metagenomics.</title>
        <authorList>
            <person name="Rodriguez C.A.D."/>
            <person name="Diaz-Garcia L."/>
            <person name="Herrera K."/>
            <person name="Tarazona N.A."/>
            <person name="Sproer C."/>
            <person name="Overmann J."/>
            <person name="Jimenez D.J."/>
        </authorList>
    </citation>
    <scope>NUCLEOTIDE SEQUENCE</scope>
    <source>
        <strain evidence="12">MAG5</strain>
    </source>
</reference>
<evidence type="ECO:0000256" key="1">
    <source>
        <dbReference type="ARBA" id="ARBA00000064"/>
    </source>
</evidence>
<dbReference type="Proteomes" id="UP001056756">
    <property type="component" value="Chromosome"/>
</dbReference>
<dbReference type="SUPFAM" id="SSF89000">
    <property type="entry name" value="post-HMGL domain-like"/>
    <property type="match status" value="1"/>
</dbReference>
<organism evidence="12 13">
    <name type="scientific">Candidatus Pristimantibacillus lignocellulolyticus</name>
    <dbReference type="NCBI Taxonomy" id="2994561"/>
    <lineage>
        <taxon>Bacteria</taxon>
        <taxon>Bacillati</taxon>
        <taxon>Bacillota</taxon>
        <taxon>Bacilli</taxon>
        <taxon>Bacillales</taxon>
        <taxon>Paenibacillaceae</taxon>
        <taxon>Candidatus Pristimantibacillus</taxon>
    </lineage>
</organism>
<dbReference type="AlphaFoldDB" id="A0A9J6ZFA0"/>
<sequence>MKNYDKYTKGYFMPPVSSLKWTQKEYITEAPTWCSVDLRDGNQALIVPMNLEEKLEFFKLLVKIGFKEIEVGFPAASETEFTFLRTLIEQNLIPDDVTIQVLTQAREHIIRKTFESLKGAPRAVVHLYNSTSVAQREQVFRKTKEEIINIAVAGAELLKTCAEETEGNFQFQYSPESFTGTEVEFALDICNAVLDVWQPTADNKVIMNLPVTVSMSMPHVYASQIEYMSENMKYRENVILSLHPHNDRGTGVADTELAILAGGQRVEGTLFGNGERTGNVDIITLALNMYSHGVNPQLNFENLPEIRAIYERLTRMTVNERHPYAGELVFTAFSGSHQDAIAKGMKWREEEDRQYWSVPYLPIDPLDIGRQYEGDIIRINSQSGKGGIGYLLQQNYGLDLPQLMRENFGYKVKDISDRLNKEIMTEEIYDIFKTEYVNIKAPIEFVNYHFTKSDDFQTVVTVKMNDQLIELTGTGEGRLDAISNALQSNLEVNFSNLTYKEHALDVGSKSQAVSYIGITAIDGTMYWGCGVDVDIMTSSVKALVSAINKMIG</sequence>
<proteinExistence type="inferred from homology"/>
<dbReference type="GO" id="GO:0009098">
    <property type="term" value="P:L-leucine biosynthetic process"/>
    <property type="evidence" value="ECO:0007669"/>
    <property type="project" value="UniProtKB-UniRule"/>
</dbReference>
<dbReference type="Pfam" id="PF08502">
    <property type="entry name" value="LeuA_dimer"/>
    <property type="match status" value="1"/>
</dbReference>
<dbReference type="InterPro" id="IPR054692">
    <property type="entry name" value="LeuA-like_post-cat"/>
</dbReference>
<dbReference type="PROSITE" id="PS50991">
    <property type="entry name" value="PYR_CT"/>
    <property type="match status" value="1"/>
</dbReference>
<dbReference type="Pfam" id="PF22615">
    <property type="entry name" value="IPMS_D2"/>
    <property type="match status" value="1"/>
</dbReference>
<comment type="pathway">
    <text evidence="2 10">Amino-acid biosynthesis; L-leucine biosynthesis; L-leucine from 3-methyl-2-oxobutanoate: step 1/4.</text>
</comment>
<dbReference type="InterPro" id="IPR036230">
    <property type="entry name" value="LeuA_allosteric_dom_sf"/>
</dbReference>
<comment type="catalytic activity">
    <reaction evidence="1 10">
        <text>3-methyl-2-oxobutanoate + acetyl-CoA + H2O = (2S)-2-isopropylmalate + CoA + H(+)</text>
        <dbReference type="Rhea" id="RHEA:21524"/>
        <dbReference type="ChEBI" id="CHEBI:1178"/>
        <dbReference type="ChEBI" id="CHEBI:11851"/>
        <dbReference type="ChEBI" id="CHEBI:15377"/>
        <dbReference type="ChEBI" id="CHEBI:15378"/>
        <dbReference type="ChEBI" id="CHEBI:57287"/>
        <dbReference type="ChEBI" id="CHEBI:57288"/>
        <dbReference type="EC" id="2.3.3.13"/>
    </reaction>
</comment>
<dbReference type="InterPro" id="IPR005668">
    <property type="entry name" value="IPM_Synthase"/>
</dbReference>
<dbReference type="InterPro" id="IPR013785">
    <property type="entry name" value="Aldolase_TIM"/>
</dbReference>
<dbReference type="Gene3D" id="3.20.20.70">
    <property type="entry name" value="Aldolase class I"/>
    <property type="match status" value="1"/>
</dbReference>
<dbReference type="PROSITE" id="PS00816">
    <property type="entry name" value="AIPM_HOMOCIT_SYNTH_2"/>
    <property type="match status" value="1"/>
</dbReference>
<keyword evidence="5 10" id="KW-0432">Leucine biosynthesis</keyword>
<dbReference type="HAMAP" id="MF_00572">
    <property type="entry name" value="LeuA_type2"/>
    <property type="match status" value="1"/>
</dbReference>
<dbReference type="GO" id="GO:0005737">
    <property type="term" value="C:cytoplasm"/>
    <property type="evidence" value="ECO:0007669"/>
    <property type="project" value="UniProtKB-SubCell"/>
</dbReference>
<evidence type="ECO:0000256" key="3">
    <source>
        <dbReference type="ARBA" id="ARBA00009767"/>
    </source>
</evidence>
<protein>
    <recommendedName>
        <fullName evidence="4 10">2-isopropylmalate synthase</fullName>
        <ecNumber evidence="4 10">2.3.3.13</ecNumber>
    </recommendedName>
    <alternativeName>
        <fullName evidence="10">Alpha-IPM synthase</fullName>
    </alternativeName>
    <alternativeName>
        <fullName evidence="10">Alpha-isopropylmalate synthase</fullName>
    </alternativeName>
</protein>
<feature type="binding site" evidence="10">
    <location>
        <position position="245"/>
    </location>
    <ligand>
        <name>Mg(2+)</name>
        <dbReference type="ChEBI" id="CHEBI:18420"/>
    </ligand>
</feature>
<dbReference type="GO" id="GO:0003985">
    <property type="term" value="F:acetyl-CoA C-acetyltransferase activity"/>
    <property type="evidence" value="ECO:0007669"/>
    <property type="project" value="UniProtKB-UniRule"/>
</dbReference>
<dbReference type="EC" id="2.3.3.13" evidence="4 10"/>
<dbReference type="InterPro" id="IPR000891">
    <property type="entry name" value="PYR_CT"/>
</dbReference>
<evidence type="ECO:0000256" key="5">
    <source>
        <dbReference type="ARBA" id="ARBA00022430"/>
    </source>
</evidence>
<dbReference type="InterPro" id="IPR039371">
    <property type="entry name" value="LeuA_N_DRE-TIM"/>
</dbReference>
<evidence type="ECO:0000256" key="2">
    <source>
        <dbReference type="ARBA" id="ARBA00004689"/>
    </source>
</evidence>
<keyword evidence="12" id="KW-0012">Acyltransferase</keyword>
<feature type="binding site" evidence="10">
    <location>
        <position position="40"/>
    </location>
    <ligand>
        <name>Mg(2+)</name>
        <dbReference type="ChEBI" id="CHEBI:18420"/>
    </ligand>
</feature>
<feature type="binding site" evidence="10">
    <location>
        <position position="243"/>
    </location>
    <ligand>
        <name>Mg(2+)</name>
        <dbReference type="ChEBI" id="CHEBI:18420"/>
    </ligand>
</feature>
<keyword evidence="8 10" id="KW-0479">Metal-binding</keyword>
<dbReference type="SMART" id="SM00917">
    <property type="entry name" value="LeuA_dimer"/>
    <property type="match status" value="1"/>
</dbReference>
<evidence type="ECO:0000256" key="4">
    <source>
        <dbReference type="ARBA" id="ARBA00012973"/>
    </source>
</evidence>
<evidence type="ECO:0000256" key="8">
    <source>
        <dbReference type="ARBA" id="ARBA00022723"/>
    </source>
</evidence>
<dbReference type="KEGG" id="plig:NAG76_00170"/>
<dbReference type="NCBIfam" id="NF002991">
    <property type="entry name" value="PRK03739.1"/>
    <property type="match status" value="1"/>
</dbReference>
<dbReference type="GO" id="GO:0003852">
    <property type="term" value="F:2-isopropylmalate synthase activity"/>
    <property type="evidence" value="ECO:0007669"/>
    <property type="project" value="UniProtKB-UniRule"/>
</dbReference>
<feature type="binding site" evidence="10">
    <location>
        <position position="279"/>
    </location>
    <ligand>
        <name>Mg(2+)</name>
        <dbReference type="ChEBI" id="CHEBI:18420"/>
    </ligand>
</feature>
<keyword evidence="9 10" id="KW-0100">Branched-chain amino acid biosynthesis</keyword>
<comment type="cofactor">
    <cofactor evidence="10">
        <name>Mg(2+)</name>
        <dbReference type="ChEBI" id="CHEBI:18420"/>
    </cofactor>
</comment>
<comment type="subcellular location">
    <subcellularLocation>
        <location evidence="10">Cytoplasm</location>
    </subcellularLocation>
</comment>
<dbReference type="PANTHER" id="PTHR46911:SF1">
    <property type="entry name" value="2-ISOPROPYLMALATE SYNTHASE"/>
    <property type="match status" value="1"/>
</dbReference>
<dbReference type="Gene3D" id="3.30.160.270">
    <property type="match status" value="1"/>
</dbReference>
<dbReference type="PROSITE" id="PS00815">
    <property type="entry name" value="AIPM_HOMOCIT_SYNTH_1"/>
    <property type="match status" value="1"/>
</dbReference>
<gene>
    <name evidence="10 12" type="primary">leuA</name>
    <name evidence="12" type="ORF">NAG76_00170</name>
</gene>
<name>A0A9J6ZFA0_9BACL</name>
<accession>A0A9J6ZFA0</accession>
<keyword evidence="10" id="KW-0460">Magnesium</keyword>
<dbReference type="PANTHER" id="PTHR46911">
    <property type="match status" value="1"/>
</dbReference>
<keyword evidence="7 10" id="KW-0808">Transferase</keyword>
<dbReference type="InterPro" id="IPR002034">
    <property type="entry name" value="AIPM/Hcit_synth_CS"/>
</dbReference>
<dbReference type="SUPFAM" id="SSF110921">
    <property type="entry name" value="2-isopropylmalate synthase LeuA, allosteric (dimerisation) domain"/>
    <property type="match status" value="1"/>
</dbReference>
<feature type="region of interest" description="Regulatory domain" evidence="10">
    <location>
        <begin position="439"/>
        <end position="552"/>
    </location>
</feature>
<comment type="similarity">
    <text evidence="3 10">Belongs to the alpha-IPM synthase/homocitrate synthase family. LeuA type 2 subfamily.</text>
</comment>
<comment type="subunit">
    <text evidence="10">Homodimer.</text>
</comment>
<keyword evidence="10" id="KW-0963">Cytoplasm</keyword>
<dbReference type="EMBL" id="CP097899">
    <property type="protein sequence ID" value="URN94711.1"/>
    <property type="molecule type" value="Genomic_DNA"/>
</dbReference>
<dbReference type="InterPro" id="IPR013709">
    <property type="entry name" value="2-isopropylmalate_synth_dimer"/>
</dbReference>
<evidence type="ECO:0000313" key="13">
    <source>
        <dbReference type="Proteomes" id="UP001056756"/>
    </source>
</evidence>
<evidence type="ECO:0000259" key="11">
    <source>
        <dbReference type="PROSITE" id="PS50991"/>
    </source>
</evidence>
<dbReference type="Pfam" id="PF00682">
    <property type="entry name" value="HMGL-like"/>
    <property type="match status" value="1"/>
</dbReference>
<dbReference type="CDD" id="cd07942">
    <property type="entry name" value="DRE_TIM_LeuA"/>
    <property type="match status" value="1"/>
</dbReference>
<dbReference type="GO" id="GO:0000287">
    <property type="term" value="F:magnesium ion binding"/>
    <property type="evidence" value="ECO:0007669"/>
    <property type="project" value="UniProtKB-UniRule"/>
</dbReference>
<evidence type="ECO:0000256" key="9">
    <source>
        <dbReference type="ARBA" id="ARBA00023304"/>
    </source>
</evidence>
<comment type="function">
    <text evidence="10">Catalyzes the condensation of the acetyl group of acetyl-CoA with 3-methyl-2-oxobutanoate (2-ketoisovalerate) to form 3-carboxy-3-hydroxy-4-methylpentanoate (2-isopropylmalate).</text>
</comment>
<feature type="domain" description="Pyruvate carboxyltransferase" evidence="11">
    <location>
        <begin position="31"/>
        <end position="304"/>
    </location>
</feature>
<evidence type="ECO:0000256" key="10">
    <source>
        <dbReference type="HAMAP-Rule" id="MF_00572"/>
    </source>
</evidence>
<dbReference type="NCBIfam" id="TIGR00970">
    <property type="entry name" value="leuA_yeast"/>
    <property type="match status" value="1"/>
</dbReference>